<evidence type="ECO:0000313" key="2">
    <source>
        <dbReference type="Ensembl" id="ENSSPUP00000024017.1"/>
    </source>
</evidence>
<evidence type="ECO:0000256" key="1">
    <source>
        <dbReference type="SAM" id="MobiDB-lite"/>
    </source>
</evidence>
<name>A0A8D0HQW8_SPHPU</name>
<dbReference type="Ensembl" id="ENSSPUT00000025618.1">
    <property type="protein sequence ID" value="ENSSPUP00000024017.1"/>
    <property type="gene ID" value="ENSSPUG00000018410.1"/>
</dbReference>
<dbReference type="GeneTree" id="ENSGT00970000198144"/>
<dbReference type="Proteomes" id="UP000694392">
    <property type="component" value="Unplaced"/>
</dbReference>
<feature type="region of interest" description="Disordered" evidence="1">
    <location>
        <begin position="1"/>
        <end position="58"/>
    </location>
</feature>
<evidence type="ECO:0000313" key="3">
    <source>
        <dbReference type="Proteomes" id="UP000694392"/>
    </source>
</evidence>
<protein>
    <submittedName>
        <fullName evidence="2">Uncharacterized protein</fullName>
    </submittedName>
</protein>
<organism evidence="2 3">
    <name type="scientific">Sphenodon punctatus</name>
    <name type="common">Tuatara</name>
    <name type="synonym">Hatteria punctata</name>
    <dbReference type="NCBI Taxonomy" id="8508"/>
    <lineage>
        <taxon>Eukaryota</taxon>
        <taxon>Metazoa</taxon>
        <taxon>Chordata</taxon>
        <taxon>Craniata</taxon>
        <taxon>Vertebrata</taxon>
        <taxon>Euteleostomi</taxon>
        <taxon>Lepidosauria</taxon>
        <taxon>Sphenodontia</taxon>
        <taxon>Sphenodontidae</taxon>
        <taxon>Sphenodon</taxon>
    </lineage>
</organism>
<accession>A0A8D0HQW8</accession>
<reference evidence="2" key="2">
    <citation type="submission" date="2025-09" db="UniProtKB">
        <authorList>
            <consortium name="Ensembl"/>
        </authorList>
    </citation>
    <scope>IDENTIFICATION</scope>
</reference>
<dbReference type="AlphaFoldDB" id="A0A8D0HQW8"/>
<keyword evidence="3" id="KW-1185">Reference proteome</keyword>
<sequence>MSKSGRKHQGKSNIRQMAMETVESQQNGNATDSVTESDSVHIQAQPGQSQIPAIAQVI</sequence>
<reference evidence="2" key="1">
    <citation type="submission" date="2025-08" db="UniProtKB">
        <authorList>
            <consortium name="Ensembl"/>
        </authorList>
    </citation>
    <scope>IDENTIFICATION</scope>
</reference>
<feature type="compositionally biased region" description="Basic residues" evidence="1">
    <location>
        <begin position="1"/>
        <end position="10"/>
    </location>
</feature>
<proteinExistence type="predicted"/>
<feature type="compositionally biased region" description="Polar residues" evidence="1">
    <location>
        <begin position="22"/>
        <end position="51"/>
    </location>
</feature>
<dbReference type="OMA" id="QMTTEMV"/>